<evidence type="ECO:0000313" key="3">
    <source>
        <dbReference type="Proteomes" id="UP000031443"/>
    </source>
</evidence>
<feature type="compositionally biased region" description="Low complexity" evidence="1">
    <location>
        <begin position="86"/>
        <end position="96"/>
    </location>
</feature>
<sequence length="145" mass="15958">MRSQAKGQNQSQEQGWEPKTRLELRDGIEFAFKYQNQKGQEYPPPNLAFLEVLSEFSSKLLRQDKKTVCNIQGKKALLSRSQAMTPAAPALSSSSPDEAIMGPPLIVPQDNAKAHQELLSGVASNLGLETEELEEPSDTLFSVLS</sequence>
<proteinExistence type="predicted"/>
<dbReference type="eggNOG" id="KOG2011">
    <property type="taxonomic scope" value="Eukaryota"/>
</dbReference>
<dbReference type="AlphaFoldDB" id="M7C353"/>
<keyword evidence="3" id="KW-1185">Reference proteome</keyword>
<accession>M7C353</accession>
<feature type="region of interest" description="Disordered" evidence="1">
    <location>
        <begin position="1"/>
        <end position="21"/>
    </location>
</feature>
<reference evidence="3" key="1">
    <citation type="journal article" date="2013" name="Nat. Genet.">
        <title>The draft genomes of soft-shell turtle and green sea turtle yield insights into the development and evolution of the turtle-specific body plan.</title>
        <authorList>
            <person name="Wang Z."/>
            <person name="Pascual-Anaya J."/>
            <person name="Zadissa A."/>
            <person name="Li W."/>
            <person name="Niimura Y."/>
            <person name="Huang Z."/>
            <person name="Li C."/>
            <person name="White S."/>
            <person name="Xiong Z."/>
            <person name="Fang D."/>
            <person name="Wang B."/>
            <person name="Ming Y."/>
            <person name="Chen Y."/>
            <person name="Zheng Y."/>
            <person name="Kuraku S."/>
            <person name="Pignatelli M."/>
            <person name="Herrero J."/>
            <person name="Beal K."/>
            <person name="Nozawa M."/>
            <person name="Li Q."/>
            <person name="Wang J."/>
            <person name="Zhang H."/>
            <person name="Yu L."/>
            <person name="Shigenobu S."/>
            <person name="Wang J."/>
            <person name="Liu J."/>
            <person name="Flicek P."/>
            <person name="Searle S."/>
            <person name="Wang J."/>
            <person name="Kuratani S."/>
            <person name="Yin Y."/>
            <person name="Aken B."/>
            <person name="Zhang G."/>
            <person name="Irie N."/>
        </authorList>
    </citation>
    <scope>NUCLEOTIDE SEQUENCE [LARGE SCALE GENOMIC DNA]</scope>
</reference>
<dbReference type="Proteomes" id="UP000031443">
    <property type="component" value="Unassembled WGS sequence"/>
</dbReference>
<organism evidence="2 3">
    <name type="scientific">Chelonia mydas</name>
    <name type="common">Green sea-turtle</name>
    <name type="synonym">Chelonia agassizi</name>
    <dbReference type="NCBI Taxonomy" id="8469"/>
    <lineage>
        <taxon>Eukaryota</taxon>
        <taxon>Metazoa</taxon>
        <taxon>Chordata</taxon>
        <taxon>Craniata</taxon>
        <taxon>Vertebrata</taxon>
        <taxon>Euteleostomi</taxon>
        <taxon>Archelosauria</taxon>
        <taxon>Testudinata</taxon>
        <taxon>Testudines</taxon>
        <taxon>Cryptodira</taxon>
        <taxon>Durocryptodira</taxon>
        <taxon>Americhelydia</taxon>
        <taxon>Chelonioidea</taxon>
        <taxon>Cheloniidae</taxon>
        <taxon>Chelonia</taxon>
    </lineage>
</organism>
<feature type="region of interest" description="Disordered" evidence="1">
    <location>
        <begin position="80"/>
        <end position="104"/>
    </location>
</feature>
<dbReference type="EMBL" id="KB469743">
    <property type="protein sequence ID" value="EMP42640.1"/>
    <property type="molecule type" value="Genomic_DNA"/>
</dbReference>
<name>M7C353_CHEMY</name>
<evidence type="ECO:0000256" key="1">
    <source>
        <dbReference type="SAM" id="MobiDB-lite"/>
    </source>
</evidence>
<evidence type="ECO:0000313" key="2">
    <source>
        <dbReference type="EMBL" id="EMP42640.1"/>
    </source>
</evidence>
<gene>
    <name evidence="2" type="ORF">UY3_00105</name>
</gene>
<protein>
    <submittedName>
        <fullName evidence="2">Cohesin subunit SA-1</fullName>
    </submittedName>
</protein>
<dbReference type="STRING" id="8469.M7C353"/>
<feature type="compositionally biased region" description="Polar residues" evidence="1">
    <location>
        <begin position="1"/>
        <end position="14"/>
    </location>
</feature>